<dbReference type="InterPro" id="IPR016197">
    <property type="entry name" value="Chromo-like_dom_sf"/>
</dbReference>
<dbReference type="SMART" id="SM00298">
    <property type="entry name" value="CHROMO"/>
    <property type="match status" value="2"/>
</dbReference>
<dbReference type="PROSITE" id="PS50013">
    <property type="entry name" value="CHROMO_2"/>
    <property type="match status" value="2"/>
</dbReference>
<evidence type="ECO:0000256" key="2">
    <source>
        <dbReference type="ARBA" id="ARBA00023242"/>
    </source>
</evidence>
<organism evidence="5 6">
    <name type="scientific">Heterodera trifolii</name>
    <dbReference type="NCBI Taxonomy" id="157864"/>
    <lineage>
        <taxon>Eukaryota</taxon>
        <taxon>Metazoa</taxon>
        <taxon>Ecdysozoa</taxon>
        <taxon>Nematoda</taxon>
        <taxon>Chromadorea</taxon>
        <taxon>Rhabditida</taxon>
        <taxon>Tylenchina</taxon>
        <taxon>Tylenchomorpha</taxon>
        <taxon>Tylenchoidea</taxon>
        <taxon>Heteroderidae</taxon>
        <taxon>Heteroderinae</taxon>
        <taxon>Heterodera</taxon>
    </lineage>
</organism>
<evidence type="ECO:0000256" key="3">
    <source>
        <dbReference type="SAM" id="MobiDB-lite"/>
    </source>
</evidence>
<evidence type="ECO:0000256" key="1">
    <source>
        <dbReference type="ARBA" id="ARBA00004123"/>
    </source>
</evidence>
<dbReference type="EMBL" id="JBICBT010000300">
    <property type="protein sequence ID" value="KAL3117907.1"/>
    <property type="molecule type" value="Genomic_DNA"/>
</dbReference>
<comment type="subcellular location">
    <subcellularLocation>
        <location evidence="1">Nucleus</location>
    </subcellularLocation>
</comment>
<keyword evidence="2" id="KW-0539">Nucleus</keyword>
<comment type="caution">
    <text evidence="5">The sequence shown here is derived from an EMBL/GenBank/DDBJ whole genome shotgun (WGS) entry which is preliminary data.</text>
</comment>
<dbReference type="CDD" id="cd00024">
    <property type="entry name" value="CD_CSD"/>
    <property type="match status" value="2"/>
</dbReference>
<keyword evidence="6" id="KW-1185">Reference proteome</keyword>
<feature type="domain" description="Chromo" evidence="4">
    <location>
        <begin position="165"/>
        <end position="212"/>
    </location>
</feature>
<evidence type="ECO:0000313" key="6">
    <source>
        <dbReference type="Proteomes" id="UP001620626"/>
    </source>
</evidence>
<dbReference type="InterPro" id="IPR000953">
    <property type="entry name" value="Chromo/chromo_shadow_dom"/>
</dbReference>
<evidence type="ECO:0000259" key="4">
    <source>
        <dbReference type="PROSITE" id="PS50013"/>
    </source>
</evidence>
<sequence>MNDSWIKKYLSSPLQSTSFSSSVQISSSFTQFDKINVQNLSFTPLSIPLPSPLQNVQHLGLTPLSRNVSIHREKNRKRPFSPLENDLGSLCSIAKIKIKILKKIDYEDRASCYLVQWNCGSAEEKGPSTTWEWANKLSPSCRKLAKVFEQSIAKDAKKAWEFTDYEVEAILDRTVQGELRYLVKWVGWRVPTWEKVKYLLPDYSELVERFEQLNAKDIQFWTDTKNTGEGKRPTEDLEDPSEGNDQGQLPLTISQKFPTSSSPTAEVVVKAAKVLNKLDRNKEKASYLVLWPDEAGVRSNESPNKSWDQRISLGNVEAILEFEEAVRKRKAWAENAVMYEVEKVMGRRKNSGKEAPQYLIKWKGYDEISWATMESLQIGFKHLLVAYALERPRTLEKGRREASEIRRKNVTEKTKAEIKKINERLKAKILSDFHIF</sequence>
<accession>A0ABD2LRN1</accession>
<dbReference type="Gene3D" id="2.40.50.40">
    <property type="match status" value="2"/>
</dbReference>
<feature type="compositionally biased region" description="Basic and acidic residues" evidence="3">
    <location>
        <begin position="226"/>
        <end position="235"/>
    </location>
</feature>
<dbReference type="SUPFAM" id="SSF54160">
    <property type="entry name" value="Chromo domain-like"/>
    <property type="match status" value="2"/>
</dbReference>
<dbReference type="PANTHER" id="PTHR22812">
    <property type="entry name" value="CHROMOBOX PROTEIN"/>
    <property type="match status" value="1"/>
</dbReference>
<dbReference type="Proteomes" id="UP001620626">
    <property type="component" value="Unassembled WGS sequence"/>
</dbReference>
<dbReference type="InterPro" id="IPR023780">
    <property type="entry name" value="Chromo_domain"/>
</dbReference>
<dbReference type="AlphaFoldDB" id="A0ABD2LRN1"/>
<dbReference type="InterPro" id="IPR051219">
    <property type="entry name" value="Heterochromatin_chromo-domain"/>
</dbReference>
<protein>
    <recommendedName>
        <fullName evidence="4">Chromo domain-containing protein</fullName>
    </recommendedName>
</protein>
<evidence type="ECO:0000313" key="5">
    <source>
        <dbReference type="EMBL" id="KAL3117907.1"/>
    </source>
</evidence>
<proteinExistence type="predicted"/>
<dbReference type="GO" id="GO:0005634">
    <property type="term" value="C:nucleus"/>
    <property type="evidence" value="ECO:0007669"/>
    <property type="project" value="UniProtKB-SubCell"/>
</dbReference>
<feature type="compositionally biased region" description="Polar residues" evidence="3">
    <location>
        <begin position="243"/>
        <end position="258"/>
    </location>
</feature>
<dbReference type="Pfam" id="PF00385">
    <property type="entry name" value="Chromo"/>
    <property type="match status" value="1"/>
</dbReference>
<reference evidence="5 6" key="1">
    <citation type="submission" date="2024-10" db="EMBL/GenBank/DDBJ databases">
        <authorList>
            <person name="Kim D."/>
        </authorList>
    </citation>
    <scope>NUCLEOTIDE SEQUENCE [LARGE SCALE GENOMIC DNA]</scope>
    <source>
        <strain evidence="5">BH-2024</strain>
    </source>
</reference>
<gene>
    <name evidence="5" type="ORF">niasHT_005150</name>
</gene>
<feature type="region of interest" description="Disordered" evidence="3">
    <location>
        <begin position="224"/>
        <end position="258"/>
    </location>
</feature>
<name>A0ABD2LRN1_9BILA</name>
<feature type="domain" description="Chromo" evidence="4">
    <location>
        <begin position="339"/>
        <end position="399"/>
    </location>
</feature>